<sequence length="155" mass="17781">MPLFVKPPTDPLPPYETTVTLEDGTVETVWVDGIRGPLLYQVQEIRDTWGQWSAPDSFCRGLRSHMTARKPWKEMNPSEMELLIGLAAKKNRKLRELDQAQAENKEQRKLQQLEQAQAEQKQGRMGAILPPDVPEALSNEPKTDWNSVIKSIYRK</sequence>
<accession>A0A7S1W388</accession>
<dbReference type="EMBL" id="HBGE01049084">
    <property type="protein sequence ID" value="CAD9146559.1"/>
    <property type="molecule type" value="Transcribed_RNA"/>
</dbReference>
<proteinExistence type="predicted"/>
<feature type="compositionally biased region" description="Basic and acidic residues" evidence="1">
    <location>
        <begin position="100"/>
        <end position="111"/>
    </location>
</feature>
<evidence type="ECO:0000313" key="2">
    <source>
        <dbReference type="EMBL" id="CAD9146559.1"/>
    </source>
</evidence>
<feature type="region of interest" description="Disordered" evidence="1">
    <location>
        <begin position="100"/>
        <end position="141"/>
    </location>
</feature>
<gene>
    <name evidence="2" type="ORF">ACAT0790_LOCUS29630</name>
</gene>
<protein>
    <submittedName>
        <fullName evidence="2">Uncharacterized protein</fullName>
    </submittedName>
</protein>
<organism evidence="2">
    <name type="scientific">Alexandrium catenella</name>
    <name type="common">Red tide dinoflagellate</name>
    <name type="synonym">Gonyaulax catenella</name>
    <dbReference type="NCBI Taxonomy" id="2925"/>
    <lineage>
        <taxon>Eukaryota</taxon>
        <taxon>Sar</taxon>
        <taxon>Alveolata</taxon>
        <taxon>Dinophyceae</taxon>
        <taxon>Gonyaulacales</taxon>
        <taxon>Pyrocystaceae</taxon>
        <taxon>Alexandrium</taxon>
    </lineage>
</organism>
<reference evidence="2" key="1">
    <citation type="submission" date="2021-01" db="EMBL/GenBank/DDBJ databases">
        <authorList>
            <person name="Corre E."/>
            <person name="Pelletier E."/>
            <person name="Niang G."/>
            <person name="Scheremetjew M."/>
            <person name="Finn R."/>
            <person name="Kale V."/>
            <person name="Holt S."/>
            <person name="Cochrane G."/>
            <person name="Meng A."/>
            <person name="Brown T."/>
            <person name="Cohen L."/>
        </authorList>
    </citation>
    <scope>NUCLEOTIDE SEQUENCE</scope>
    <source>
        <strain evidence="2">OF101</strain>
    </source>
</reference>
<dbReference type="AlphaFoldDB" id="A0A7S1W388"/>
<evidence type="ECO:0000256" key="1">
    <source>
        <dbReference type="SAM" id="MobiDB-lite"/>
    </source>
</evidence>
<name>A0A7S1W388_ALECA</name>